<evidence type="ECO:0000313" key="2">
    <source>
        <dbReference type="Proteomes" id="UP000183635"/>
    </source>
</evidence>
<dbReference type="OrthoDB" id="8557528at2"/>
<dbReference type="Proteomes" id="UP000183635">
    <property type="component" value="Unassembled WGS sequence"/>
</dbReference>
<dbReference type="AlphaFoldDB" id="A0A1I3F8I6"/>
<accession>A0A1I3F8I6</accession>
<dbReference type="EMBL" id="FOPU01000064">
    <property type="protein sequence ID" value="SFI07507.1"/>
    <property type="molecule type" value="Genomic_DNA"/>
</dbReference>
<dbReference type="RefSeq" id="WP_074971133.1">
    <property type="nucleotide sequence ID" value="NZ_CBCRYP010000075.1"/>
</dbReference>
<proteinExistence type="predicted"/>
<gene>
    <name evidence="1" type="ORF">SAMN04488021_16410</name>
</gene>
<sequence>MRAASDILRDTPPPVHESFRLDRAYRYGTGLEIVLDIPAIDRAAIECAIHRFRECGETDWQSPTPIPRDHPRKTEAEILARARKQGEASQTA</sequence>
<reference evidence="1 2" key="1">
    <citation type="submission" date="2016-10" db="EMBL/GenBank/DDBJ databases">
        <authorList>
            <person name="de Groot N.N."/>
        </authorList>
    </citation>
    <scope>NUCLEOTIDE SEQUENCE [LARGE SCALE GENOMIC DNA]</scope>
    <source>
        <strain evidence="1 2">DSM 8537</strain>
    </source>
</reference>
<keyword evidence="2" id="KW-1185">Reference proteome</keyword>
<organism evidence="1 2">
    <name type="scientific">Paracoccus aminovorans</name>
    <dbReference type="NCBI Taxonomy" id="34004"/>
    <lineage>
        <taxon>Bacteria</taxon>
        <taxon>Pseudomonadati</taxon>
        <taxon>Pseudomonadota</taxon>
        <taxon>Alphaproteobacteria</taxon>
        <taxon>Rhodobacterales</taxon>
        <taxon>Paracoccaceae</taxon>
        <taxon>Paracoccus</taxon>
    </lineage>
</organism>
<name>A0A1I3F8I6_9RHOB</name>
<evidence type="ECO:0000313" key="1">
    <source>
        <dbReference type="EMBL" id="SFI07507.1"/>
    </source>
</evidence>
<dbReference type="STRING" id="34004.SAMN04488021_16410"/>
<protein>
    <submittedName>
        <fullName evidence="1">Uncharacterized protein</fullName>
    </submittedName>
</protein>